<sequence length="224" mass="24136">MSKLRRLWLVWPALAWAAAAAAPPPAADGAWNAPYAEKQAALAAPADAARGEIAFEVCQGCHRSGALGRTDGSYPRLAGQHASVLIKQMTDIRAGLRRNEKMRPFIDDSVAGTQDLADIAAYLAGLPSPPNNGQGPGTDLARGEALYRAECSDCHGRRGEGDPGKFYPRLNGQHYRYMLREVADIRDGRRGNANPHMVTVVKKLPDAELAAIVDYLSRLPTGPR</sequence>
<dbReference type="EMBL" id="NRRU01000050">
    <property type="protein sequence ID" value="MBK1713926.1"/>
    <property type="molecule type" value="Genomic_DNA"/>
</dbReference>
<keyword evidence="5" id="KW-0574">Periplasm</keyword>
<evidence type="ECO:0000256" key="9">
    <source>
        <dbReference type="SAM" id="SignalP"/>
    </source>
</evidence>
<dbReference type="InterPro" id="IPR050597">
    <property type="entry name" value="Cytochrome_c_Oxidase_Subunit"/>
</dbReference>
<dbReference type="PANTHER" id="PTHR33751:SF9">
    <property type="entry name" value="CYTOCHROME C4"/>
    <property type="match status" value="1"/>
</dbReference>
<dbReference type="InterPro" id="IPR024167">
    <property type="entry name" value="Cytochrome_c4-like"/>
</dbReference>
<organism evidence="11 12">
    <name type="scientific">Rubrivivax gelatinosus</name>
    <name type="common">Rhodocyclus gelatinosus</name>
    <name type="synonym">Rhodopseudomonas gelatinosa</name>
    <dbReference type="NCBI Taxonomy" id="28068"/>
    <lineage>
        <taxon>Bacteria</taxon>
        <taxon>Pseudomonadati</taxon>
        <taxon>Pseudomonadota</taxon>
        <taxon>Betaproteobacteria</taxon>
        <taxon>Burkholderiales</taxon>
        <taxon>Sphaerotilaceae</taxon>
        <taxon>Rubrivivax</taxon>
    </lineage>
</organism>
<evidence type="ECO:0000256" key="6">
    <source>
        <dbReference type="ARBA" id="ARBA00022982"/>
    </source>
</evidence>
<keyword evidence="3 8" id="KW-0349">Heme</keyword>
<feature type="domain" description="Cytochrome c" evidence="10">
    <location>
        <begin position="138"/>
        <end position="220"/>
    </location>
</feature>
<evidence type="ECO:0000256" key="2">
    <source>
        <dbReference type="ARBA" id="ARBA00022448"/>
    </source>
</evidence>
<name>A0ABS1DXR8_RUBGE</name>
<reference evidence="11" key="1">
    <citation type="submission" date="2017-08" db="EMBL/GenBank/DDBJ databases">
        <authorList>
            <person name="Imhoff J.F."/>
            <person name="Rahn T."/>
            <person name="Kuenzel S."/>
            <person name="Neulinger S.C."/>
        </authorList>
    </citation>
    <scope>NUCLEOTIDE SEQUENCE</scope>
    <source>
        <strain evidence="11">IM 151</strain>
    </source>
</reference>
<keyword evidence="6" id="KW-0249">Electron transport</keyword>
<keyword evidence="12" id="KW-1185">Reference proteome</keyword>
<evidence type="ECO:0000313" key="11">
    <source>
        <dbReference type="EMBL" id="MBK1713926.1"/>
    </source>
</evidence>
<evidence type="ECO:0000256" key="7">
    <source>
        <dbReference type="ARBA" id="ARBA00023004"/>
    </source>
</evidence>
<dbReference type="PROSITE" id="PS51007">
    <property type="entry name" value="CYTC"/>
    <property type="match status" value="2"/>
</dbReference>
<dbReference type="Pfam" id="PF00034">
    <property type="entry name" value="Cytochrom_C"/>
    <property type="match status" value="2"/>
</dbReference>
<dbReference type="Proteomes" id="UP001041814">
    <property type="component" value="Unassembled WGS sequence"/>
</dbReference>
<keyword evidence="2" id="KW-0813">Transport</keyword>
<feature type="signal peptide" evidence="9">
    <location>
        <begin position="1"/>
        <end position="21"/>
    </location>
</feature>
<accession>A0ABS1DXR8</accession>
<dbReference type="PANTHER" id="PTHR33751">
    <property type="entry name" value="CBB3-TYPE CYTOCHROME C OXIDASE SUBUNIT FIXP"/>
    <property type="match status" value="1"/>
</dbReference>
<comment type="caution">
    <text evidence="11">The sequence shown here is derived from an EMBL/GenBank/DDBJ whole genome shotgun (WGS) entry which is preliminary data.</text>
</comment>
<dbReference type="Gene3D" id="1.10.760.10">
    <property type="entry name" value="Cytochrome c-like domain"/>
    <property type="match status" value="2"/>
</dbReference>
<evidence type="ECO:0000256" key="5">
    <source>
        <dbReference type="ARBA" id="ARBA00022764"/>
    </source>
</evidence>
<feature type="chain" id="PRO_5045717695" evidence="9">
    <location>
        <begin position="22"/>
        <end position="224"/>
    </location>
</feature>
<dbReference type="InterPro" id="IPR009056">
    <property type="entry name" value="Cyt_c-like_dom"/>
</dbReference>
<evidence type="ECO:0000259" key="10">
    <source>
        <dbReference type="PROSITE" id="PS51007"/>
    </source>
</evidence>
<evidence type="ECO:0000256" key="3">
    <source>
        <dbReference type="ARBA" id="ARBA00022617"/>
    </source>
</evidence>
<gene>
    <name evidence="11" type="ORF">CKO43_14185</name>
</gene>
<proteinExistence type="predicted"/>
<evidence type="ECO:0000256" key="1">
    <source>
        <dbReference type="ARBA" id="ARBA00004418"/>
    </source>
</evidence>
<protein>
    <submittedName>
        <fullName evidence="11">Cytochrome C</fullName>
    </submittedName>
</protein>
<dbReference type="SUPFAM" id="SSF46626">
    <property type="entry name" value="Cytochrome c"/>
    <property type="match status" value="2"/>
</dbReference>
<keyword evidence="4 8" id="KW-0479">Metal-binding</keyword>
<keyword evidence="7 8" id="KW-0408">Iron</keyword>
<feature type="domain" description="Cytochrome c" evidence="10">
    <location>
        <begin position="46"/>
        <end position="127"/>
    </location>
</feature>
<evidence type="ECO:0000313" key="12">
    <source>
        <dbReference type="Proteomes" id="UP001041814"/>
    </source>
</evidence>
<evidence type="ECO:0000256" key="8">
    <source>
        <dbReference type="PROSITE-ProRule" id="PRU00433"/>
    </source>
</evidence>
<evidence type="ECO:0000256" key="4">
    <source>
        <dbReference type="ARBA" id="ARBA00022723"/>
    </source>
</evidence>
<reference evidence="11" key="2">
    <citation type="journal article" date="2020" name="Microorganisms">
        <title>Osmotic Adaptation and Compatible Solute Biosynthesis of Phototrophic Bacteria as Revealed from Genome Analyses.</title>
        <authorList>
            <person name="Imhoff J.F."/>
            <person name="Rahn T."/>
            <person name="Kunzel S."/>
            <person name="Keller A."/>
            <person name="Neulinger S.C."/>
        </authorList>
    </citation>
    <scope>NUCLEOTIDE SEQUENCE</scope>
    <source>
        <strain evidence="11">IM 151</strain>
    </source>
</reference>
<dbReference type="PIRSF" id="PIRSF000005">
    <property type="entry name" value="Cytochrome_c4"/>
    <property type="match status" value="1"/>
</dbReference>
<dbReference type="RefSeq" id="WP_200379058.1">
    <property type="nucleotide sequence ID" value="NZ_NRRU01000050.1"/>
</dbReference>
<comment type="subcellular location">
    <subcellularLocation>
        <location evidence="1">Periplasm</location>
    </subcellularLocation>
</comment>
<keyword evidence="9" id="KW-0732">Signal</keyword>
<dbReference type="InterPro" id="IPR036909">
    <property type="entry name" value="Cyt_c-like_dom_sf"/>
</dbReference>